<organism evidence="9 10">
    <name type="scientific">Pseudocercospora fuligena</name>
    <dbReference type="NCBI Taxonomy" id="685502"/>
    <lineage>
        <taxon>Eukaryota</taxon>
        <taxon>Fungi</taxon>
        <taxon>Dikarya</taxon>
        <taxon>Ascomycota</taxon>
        <taxon>Pezizomycotina</taxon>
        <taxon>Dothideomycetes</taxon>
        <taxon>Dothideomycetidae</taxon>
        <taxon>Mycosphaerellales</taxon>
        <taxon>Mycosphaerellaceae</taxon>
        <taxon>Pseudocercospora</taxon>
    </lineage>
</organism>
<reference evidence="9" key="1">
    <citation type="submission" date="2020-04" db="EMBL/GenBank/DDBJ databases">
        <title>Draft genome resource of the tomato pathogen Pseudocercospora fuligena.</title>
        <authorList>
            <person name="Zaccaron A."/>
        </authorList>
    </citation>
    <scope>NUCLEOTIDE SEQUENCE</scope>
    <source>
        <strain evidence="9">PF001</strain>
    </source>
</reference>
<keyword evidence="7" id="KW-1015">Disulfide bond</keyword>
<evidence type="ECO:0000313" key="9">
    <source>
        <dbReference type="EMBL" id="KAF7186833.1"/>
    </source>
</evidence>
<keyword evidence="2" id="KW-0719">Serine esterase</keyword>
<evidence type="ECO:0000256" key="7">
    <source>
        <dbReference type="ARBA" id="ARBA00023157"/>
    </source>
</evidence>
<evidence type="ECO:0000256" key="3">
    <source>
        <dbReference type="ARBA" id="ARBA00022723"/>
    </source>
</evidence>
<keyword evidence="10" id="KW-1185">Reference proteome</keyword>
<name>A0A8H6R991_9PEZI</name>
<dbReference type="InterPro" id="IPR029058">
    <property type="entry name" value="AB_hydrolase_fold"/>
</dbReference>
<dbReference type="GO" id="GO:0030600">
    <property type="term" value="F:feruloyl esterase activity"/>
    <property type="evidence" value="ECO:0007669"/>
    <property type="project" value="UniProtKB-ARBA"/>
</dbReference>
<evidence type="ECO:0000256" key="1">
    <source>
        <dbReference type="ARBA" id="ARBA00006249"/>
    </source>
</evidence>
<dbReference type="EC" id="3.1.1.-" evidence="8"/>
<dbReference type="InterPro" id="IPR011118">
    <property type="entry name" value="Tannase/feruloyl_esterase"/>
</dbReference>
<dbReference type="SUPFAM" id="SSF53474">
    <property type="entry name" value="alpha/beta-Hydrolases"/>
    <property type="match status" value="1"/>
</dbReference>
<evidence type="ECO:0000256" key="6">
    <source>
        <dbReference type="ARBA" id="ARBA00022837"/>
    </source>
</evidence>
<protein>
    <recommendedName>
        <fullName evidence="8">Carboxylic ester hydrolase</fullName>
        <ecNumber evidence="8">3.1.1.-</ecNumber>
    </recommendedName>
</protein>
<dbReference type="AlphaFoldDB" id="A0A8H6R991"/>
<dbReference type="EMBL" id="JABCIY010000245">
    <property type="protein sequence ID" value="KAF7186833.1"/>
    <property type="molecule type" value="Genomic_DNA"/>
</dbReference>
<dbReference type="PANTHER" id="PTHR33938:SF16">
    <property type="entry name" value="CARBOXYLIC ESTER HYDROLASE"/>
    <property type="match status" value="1"/>
</dbReference>
<proteinExistence type="inferred from homology"/>
<gene>
    <name evidence="9" type="ORF">HII31_11793</name>
</gene>
<keyword evidence="3" id="KW-0479">Metal-binding</keyword>
<dbReference type="Proteomes" id="UP000660729">
    <property type="component" value="Unassembled WGS sequence"/>
</dbReference>
<keyword evidence="4" id="KW-0732">Signal</keyword>
<evidence type="ECO:0000313" key="10">
    <source>
        <dbReference type="Proteomes" id="UP000660729"/>
    </source>
</evidence>
<comment type="caution">
    <text evidence="9">The sequence shown here is derived from an EMBL/GenBank/DDBJ whole genome shotgun (WGS) entry which is preliminary data.</text>
</comment>
<keyword evidence="6" id="KW-0106">Calcium</keyword>
<comment type="similarity">
    <text evidence="1 8">Belongs to the tannase family.</text>
</comment>
<evidence type="ECO:0000256" key="4">
    <source>
        <dbReference type="ARBA" id="ARBA00022729"/>
    </source>
</evidence>
<dbReference type="PANTHER" id="PTHR33938">
    <property type="entry name" value="FERULOYL ESTERASE B-RELATED"/>
    <property type="match status" value="1"/>
</dbReference>
<evidence type="ECO:0000256" key="8">
    <source>
        <dbReference type="RuleBase" id="RU361238"/>
    </source>
</evidence>
<dbReference type="OrthoDB" id="3039123at2759"/>
<evidence type="ECO:0000256" key="2">
    <source>
        <dbReference type="ARBA" id="ARBA00022487"/>
    </source>
</evidence>
<evidence type="ECO:0000256" key="5">
    <source>
        <dbReference type="ARBA" id="ARBA00022801"/>
    </source>
</evidence>
<dbReference type="GO" id="GO:0046872">
    <property type="term" value="F:metal ion binding"/>
    <property type="evidence" value="ECO:0007669"/>
    <property type="project" value="UniProtKB-KW"/>
</dbReference>
<accession>A0A8H6R991</accession>
<keyword evidence="5 8" id="KW-0378">Hydrolase</keyword>
<dbReference type="Pfam" id="PF07519">
    <property type="entry name" value="Tannase"/>
    <property type="match status" value="1"/>
</dbReference>
<sequence>MGWGGELQDFILKGNGSMDFDYLHGFGYAFLHELTLIGQGLSQNFYNSSKLYSYYQGCSEGGREGWSQVQRYGNLFDGAAIGAPAFRQSFQQPNHDWPQIYETSVLDGYAPNTCALTKIKNLTVDACDSLDGKVDGVVARSDLCKLQFNANSTIGQSYSCAASSSSNPITGAVSSTNPAVNGTINEKDVAVFLAVQNGPYDSSNRHLYVGFQPGTDTSSNAAGTYNSNTSSYEVAAISGIGAEWIQYLLNEVIDESLSLDGVDVERLRAWMIQGQQEYAGTMNTVWTDLSQLQEAGGKVVHYHGEADNSIPTLSSVIYWEQVRRVMFPNATFEESVQQLSDFYRLYIVPGAAHCSPSAENGPFPQTVLGSVIEWVENGVVPTQLNATVLQGAEEGKEEKICSFPYRPMWQNNSTDHTCVMPDQDALDTWFPVLDSTPINPYGDA</sequence>